<feature type="region of interest" description="Disordered" evidence="8">
    <location>
        <begin position="1"/>
        <end position="121"/>
    </location>
</feature>
<feature type="transmembrane region" description="Helical" evidence="9">
    <location>
        <begin position="238"/>
        <end position="262"/>
    </location>
</feature>
<feature type="compositionally biased region" description="Low complexity" evidence="8">
    <location>
        <begin position="869"/>
        <end position="887"/>
    </location>
</feature>
<feature type="compositionally biased region" description="Acidic residues" evidence="8">
    <location>
        <begin position="1210"/>
        <end position="1221"/>
    </location>
</feature>
<feature type="compositionally biased region" description="Polar residues" evidence="8">
    <location>
        <begin position="1048"/>
        <end position="1062"/>
    </location>
</feature>
<dbReference type="InterPro" id="IPR036028">
    <property type="entry name" value="SH3-like_dom_sf"/>
</dbReference>
<feature type="compositionally biased region" description="Basic residues" evidence="8">
    <location>
        <begin position="935"/>
        <end position="947"/>
    </location>
</feature>
<keyword evidence="4" id="KW-0106">Calcium</keyword>
<dbReference type="Pfam" id="PF00520">
    <property type="entry name" value="Ion_trans"/>
    <property type="match status" value="2"/>
</dbReference>
<dbReference type="Gene3D" id="1.10.287.70">
    <property type="match status" value="2"/>
</dbReference>
<dbReference type="InterPro" id="IPR001452">
    <property type="entry name" value="SH3_domain"/>
</dbReference>
<dbReference type="SUPFAM" id="SSF50044">
    <property type="entry name" value="SH3-domain"/>
    <property type="match status" value="1"/>
</dbReference>
<dbReference type="PROSITE" id="PS00018">
    <property type="entry name" value="EF_HAND_1"/>
    <property type="match status" value="1"/>
</dbReference>
<evidence type="ECO:0000256" key="9">
    <source>
        <dbReference type="SAM" id="Phobius"/>
    </source>
</evidence>
<dbReference type="PROSITE" id="PS50222">
    <property type="entry name" value="EF_HAND_2"/>
    <property type="match status" value="1"/>
</dbReference>
<dbReference type="InterPro" id="IPR011992">
    <property type="entry name" value="EF-hand-dom_pair"/>
</dbReference>
<feature type="compositionally biased region" description="Polar residues" evidence="8">
    <location>
        <begin position="1125"/>
        <end position="1140"/>
    </location>
</feature>
<keyword evidence="2 7" id="KW-0728">SH3 domain</keyword>
<evidence type="ECO:0000256" key="2">
    <source>
        <dbReference type="ARBA" id="ARBA00022443"/>
    </source>
</evidence>
<evidence type="ECO:0000313" key="12">
    <source>
        <dbReference type="EMBL" id="CAH1261385.1"/>
    </source>
</evidence>
<feature type="transmembrane region" description="Helical" evidence="9">
    <location>
        <begin position="702"/>
        <end position="724"/>
    </location>
</feature>
<protein>
    <submittedName>
        <fullName evidence="12">TPCN1 protein</fullName>
    </submittedName>
</protein>
<evidence type="ECO:0000256" key="6">
    <source>
        <dbReference type="ARBA" id="ARBA00023136"/>
    </source>
</evidence>
<evidence type="ECO:0000256" key="1">
    <source>
        <dbReference type="ARBA" id="ARBA00004141"/>
    </source>
</evidence>
<feature type="region of interest" description="Disordered" evidence="8">
    <location>
        <begin position="845"/>
        <end position="949"/>
    </location>
</feature>
<evidence type="ECO:0000256" key="3">
    <source>
        <dbReference type="ARBA" id="ARBA00022692"/>
    </source>
</evidence>
<feature type="transmembrane region" description="Helical" evidence="9">
    <location>
        <begin position="662"/>
        <end position="682"/>
    </location>
</feature>
<feature type="region of interest" description="Disordered" evidence="8">
    <location>
        <begin position="1262"/>
        <end position="1305"/>
    </location>
</feature>
<dbReference type="Pfam" id="PF00018">
    <property type="entry name" value="SH3_1"/>
    <property type="match status" value="1"/>
</dbReference>
<dbReference type="InterPro" id="IPR027359">
    <property type="entry name" value="Volt_channel_dom_sf"/>
</dbReference>
<gene>
    <name evidence="12" type="primary">TPCN1</name>
    <name evidence="12" type="ORF">BLAG_LOCUS16822</name>
</gene>
<evidence type="ECO:0000259" key="10">
    <source>
        <dbReference type="PROSITE" id="PS50002"/>
    </source>
</evidence>
<feature type="transmembrane region" description="Helical" evidence="9">
    <location>
        <begin position="783"/>
        <end position="806"/>
    </location>
</feature>
<dbReference type="EMBL" id="OV696689">
    <property type="protein sequence ID" value="CAH1261385.1"/>
    <property type="molecule type" value="Genomic_DNA"/>
</dbReference>
<dbReference type="Gene3D" id="1.20.120.350">
    <property type="entry name" value="Voltage-gated potassium channels. Chain C"/>
    <property type="match status" value="2"/>
</dbReference>
<feature type="compositionally biased region" description="Acidic residues" evidence="8">
    <location>
        <begin position="1141"/>
        <end position="1154"/>
    </location>
</feature>
<feature type="transmembrane region" description="Helical" evidence="9">
    <location>
        <begin position="282"/>
        <end position="301"/>
    </location>
</feature>
<evidence type="ECO:0000256" key="8">
    <source>
        <dbReference type="SAM" id="MobiDB-lite"/>
    </source>
</evidence>
<feature type="region of interest" description="Disordered" evidence="8">
    <location>
        <begin position="1005"/>
        <end position="1089"/>
    </location>
</feature>
<dbReference type="SMART" id="SM00326">
    <property type="entry name" value="SH3"/>
    <property type="match status" value="1"/>
</dbReference>
<accession>A0A8K0EPF8</accession>
<name>A0A8K0EPF8_BRALA</name>
<feature type="transmembrane region" description="Helical" evidence="9">
    <location>
        <begin position="604"/>
        <end position="622"/>
    </location>
</feature>
<keyword evidence="13" id="KW-1185">Reference proteome</keyword>
<feature type="compositionally biased region" description="Basic and acidic residues" evidence="8">
    <location>
        <begin position="92"/>
        <end position="118"/>
    </location>
</feature>
<evidence type="ECO:0000313" key="13">
    <source>
        <dbReference type="Proteomes" id="UP000838412"/>
    </source>
</evidence>
<sequence length="1305" mass="147712">MEEDVEDRTGTNGGFLAPKFSVENEERTGGRFSAGRRSPDSPVYDTSPKAKLLENAGHVNKNGRGLNGNAVRDPADRIPMQDRTISRSSGSLKEEVKTWAKPRSDKKTESKETKKETLRPLNRRSSLENFGRFGLLAPAVALAPAIHGTDELTKTFVDLRGENRELKLAAAHIDDALAGRGKYGKARAIFKPKFAQRCFYIMSNRWFKRFLYLVILLHCTLTMWEPPQQHITAGSMSVYWWVYLCTSFCLLCYYVDIALHMVFMTWRVYWALDENKWMRVEFYLVCMFTFDFIMLIIQEAISMRLAQPFRCLRAGMLLCKAKNVGHIFDVLLSIIIKLGKVFVIILVFILTFSAIGVHIFMEAYHDNCTTDATTTIITCTDNVTDVYTGVFDQIGTSSLQLFVLLSTENYPDFMMQAFDKDNAAFLYFGIFLYVGVYFLAAILLAIIVDSYWEFSKKHVKRERSRERAELGKAWNLLDPLGEGQLAINDERLLTLFGILKPNNTGEENRELINEIDQDSDGFVDAFDWTTGLNDALSFEFEESDVQEITRIHGTCFTFVIDVFKRVAQSTVFSIFILVLIGIHCILFCVRWHRMTLADELIVQAIRSAIMFLFLVEIIIRFIGLGRKMLDPLELADMLMVVIAIVGNVVWYVVVYVNQSDVLVYRGWCVVVSSMAVFIRLGFNSSQTKKAFMLFMKIYPVMFDLLLLVFIIIYMYSTLGMEIFFRKDPNTINMEYETSLWEYKCGLGFQTFLCSLAVVFQVVTTSNWHEIMNAAIINTNHASLLYFVSCYIVVNLVVMNLFVAIAIEAFNKLGKNDDDDIGQLQKEKTTFADTAKNFLNAVFESTRKKKKDHMNEAPPSSGRRGSIAHSANASRASTPRTSSRQSQNKLEDGLPKPNLEVLRKPSLRPTTAPPEDSDEEKDEDLSGLSKEEKMQRRMKNRKRNKRKQAMLGKLRAIQAFEARSNSNELDLKVGDEVDALEKKGDWYKGRKHDKVGWFPVTHVEEFGRQSSLDSSKSLEEPPEQPAIRPRSGAVQVEPAPPPAPKIETPRNSVTTLTPRNSVSEPPRLSVDHGTPFDRPRLKKKKSNSEWRRSILGDMTVMNPEEMKELNKIVKGGIRMSARRNRNSIGRKTTVSSMSSDDGIQEEPEEEEEEENPMFLSTYPSINTTSSQMNPGKAGSPPTTPGRKLTPQVSLQAPQVIVEPDQPKLPEVIEEEEEEEVEEEMPRNSALLGVSGGPKPPPKKNKTGEMPDWAKKFVQEKNLTVETDLKTADLEDGGGSSEDEKSSVKLEVTIPGAVNDQEAESEV</sequence>
<dbReference type="SUPFAM" id="SSF47473">
    <property type="entry name" value="EF-hand"/>
    <property type="match status" value="1"/>
</dbReference>
<reference evidence="12" key="1">
    <citation type="submission" date="2022-01" db="EMBL/GenBank/DDBJ databases">
        <authorList>
            <person name="Braso-Vives M."/>
        </authorList>
    </citation>
    <scope>NUCLEOTIDE SEQUENCE</scope>
</reference>
<dbReference type="PROSITE" id="PS50002">
    <property type="entry name" value="SH3"/>
    <property type="match status" value="1"/>
</dbReference>
<feature type="domain" description="EF-hand" evidence="11">
    <location>
        <begin position="503"/>
        <end position="538"/>
    </location>
</feature>
<feature type="transmembrane region" description="Helical" evidence="9">
    <location>
        <begin position="206"/>
        <end position="226"/>
    </location>
</feature>
<proteinExistence type="predicted"/>
<dbReference type="SUPFAM" id="SSF81324">
    <property type="entry name" value="Voltage-gated potassium channels"/>
    <property type="match status" value="2"/>
</dbReference>
<comment type="subcellular location">
    <subcellularLocation>
        <location evidence="1">Membrane</location>
        <topology evidence="1">Multi-pass membrane protein</topology>
    </subcellularLocation>
</comment>
<evidence type="ECO:0000256" key="7">
    <source>
        <dbReference type="PROSITE-ProRule" id="PRU00192"/>
    </source>
</evidence>
<dbReference type="CDD" id="cd00174">
    <property type="entry name" value="SH3"/>
    <property type="match status" value="1"/>
</dbReference>
<dbReference type="InterPro" id="IPR002048">
    <property type="entry name" value="EF_hand_dom"/>
</dbReference>
<evidence type="ECO:0000256" key="4">
    <source>
        <dbReference type="ARBA" id="ARBA00022837"/>
    </source>
</evidence>
<dbReference type="PANTHER" id="PTHR46726:SF2">
    <property type="entry name" value="SH3 DOMAIN-CONTAINING PROTEIN"/>
    <property type="match status" value="1"/>
</dbReference>
<feature type="domain" description="SH3" evidence="10">
    <location>
        <begin position="948"/>
        <end position="1007"/>
    </location>
</feature>
<feature type="transmembrane region" description="Helical" evidence="9">
    <location>
        <begin position="424"/>
        <end position="448"/>
    </location>
</feature>
<feature type="compositionally biased region" description="Acidic residues" evidence="8">
    <location>
        <begin position="914"/>
        <end position="924"/>
    </location>
</feature>
<keyword evidence="6 9" id="KW-0472">Membrane</keyword>
<dbReference type="Gene3D" id="2.30.30.40">
    <property type="entry name" value="SH3 Domains"/>
    <property type="match status" value="1"/>
</dbReference>
<feature type="transmembrane region" description="Helical" evidence="9">
    <location>
        <begin position="571"/>
        <end position="592"/>
    </location>
</feature>
<feature type="compositionally biased region" description="Polar residues" evidence="8">
    <location>
        <begin position="1160"/>
        <end position="1172"/>
    </location>
</feature>
<dbReference type="InterPro" id="IPR005821">
    <property type="entry name" value="Ion_trans_dom"/>
</dbReference>
<feature type="transmembrane region" description="Helical" evidence="9">
    <location>
        <begin position="634"/>
        <end position="656"/>
    </location>
</feature>
<dbReference type="OrthoDB" id="10068803at2759"/>
<keyword evidence="3 9" id="KW-0812">Transmembrane</keyword>
<dbReference type="GO" id="GO:0016020">
    <property type="term" value="C:membrane"/>
    <property type="evidence" value="ECO:0007669"/>
    <property type="project" value="UniProtKB-SubCell"/>
</dbReference>
<feature type="transmembrane region" description="Helical" evidence="9">
    <location>
        <begin position="341"/>
        <end position="361"/>
    </location>
</feature>
<organism evidence="12 13">
    <name type="scientific">Branchiostoma lanceolatum</name>
    <name type="common">Common lancelet</name>
    <name type="synonym">Amphioxus lanceolatum</name>
    <dbReference type="NCBI Taxonomy" id="7740"/>
    <lineage>
        <taxon>Eukaryota</taxon>
        <taxon>Metazoa</taxon>
        <taxon>Chordata</taxon>
        <taxon>Cephalochordata</taxon>
        <taxon>Leptocardii</taxon>
        <taxon>Amphioxiformes</taxon>
        <taxon>Branchiostomatidae</taxon>
        <taxon>Branchiostoma</taxon>
    </lineage>
</organism>
<dbReference type="GO" id="GO:0005509">
    <property type="term" value="F:calcium ion binding"/>
    <property type="evidence" value="ECO:0007669"/>
    <property type="project" value="InterPro"/>
</dbReference>
<dbReference type="InterPro" id="IPR018247">
    <property type="entry name" value="EF_Hand_1_Ca_BS"/>
</dbReference>
<evidence type="ECO:0000256" key="5">
    <source>
        <dbReference type="ARBA" id="ARBA00022989"/>
    </source>
</evidence>
<dbReference type="GO" id="GO:0005216">
    <property type="term" value="F:monoatomic ion channel activity"/>
    <property type="evidence" value="ECO:0007669"/>
    <property type="project" value="InterPro"/>
</dbReference>
<evidence type="ECO:0000259" key="11">
    <source>
        <dbReference type="PROSITE" id="PS50222"/>
    </source>
</evidence>
<keyword evidence="5 9" id="KW-1133">Transmembrane helix</keyword>
<feature type="region of interest" description="Disordered" evidence="8">
    <location>
        <begin position="1119"/>
        <end position="1248"/>
    </location>
</feature>
<dbReference type="PANTHER" id="PTHR46726">
    <property type="entry name" value="TWO PORE CHANNEL 3"/>
    <property type="match status" value="1"/>
</dbReference>
<dbReference type="Proteomes" id="UP000838412">
    <property type="component" value="Chromosome 4"/>
</dbReference>